<reference evidence="1" key="1">
    <citation type="submission" date="2020-01" db="EMBL/GenBank/DDBJ databases">
        <authorList>
            <person name="Meier V. D."/>
            <person name="Meier V D."/>
        </authorList>
    </citation>
    <scope>NUCLEOTIDE SEQUENCE</scope>
    <source>
        <strain evidence="1">HLG_WM_MAG_05</strain>
    </source>
</reference>
<sequence length="480" mass="55200">MREIGLIFFGIGLIIFGCGVQNNPPKKETVLIPEKIAVEIPKAFTEPSVQYIQKTQTTKHSKIEVEPHGGISEGYQRLVTNTLVIEELIKRIKFNIILENTVMPEIQKLCESVPLNVVCTIPSNSVELNVTEALISEYEKLYPKAFDINEEVVGKTISFGLMEFVRYDNNQSYQYALNANLTEIYNQLYTKAYIFDTNYKQLIQNVQWSEDNHTVLSTLDTGYEEKISEYPWTLHYKKAPSIEETMHLFHKSLVAKPEQSLMLNFDLTTKEDENKTTIFKMNDIQETFSFDSLSYYTLSSYGELNQAQGFERYSRNEYDNIYGDTKYRQDEVFDVNGTNIASSYCSDSEYDECALYDRSTWYIDSNDSSLFEPFKDIGFNELKITGGNLEEGEYFLMKPDFNLSNPSAQEVLAQNIGSFLVFKESRQGAIYDSSLLESLNDLPILYAKYNQVLKVPLVSREVQLFEKVKASDTPELTLYP</sequence>
<dbReference type="EMBL" id="CACVAU010000047">
    <property type="protein sequence ID" value="CAA6815759.1"/>
    <property type="molecule type" value="Genomic_DNA"/>
</dbReference>
<organism evidence="1">
    <name type="scientific">uncultured Sulfurovum sp</name>
    <dbReference type="NCBI Taxonomy" id="269237"/>
    <lineage>
        <taxon>Bacteria</taxon>
        <taxon>Pseudomonadati</taxon>
        <taxon>Campylobacterota</taxon>
        <taxon>Epsilonproteobacteria</taxon>
        <taxon>Campylobacterales</taxon>
        <taxon>Sulfurovaceae</taxon>
        <taxon>Sulfurovum</taxon>
        <taxon>environmental samples</taxon>
    </lineage>
</organism>
<accession>A0A6S6TGZ3</accession>
<evidence type="ECO:0000313" key="1">
    <source>
        <dbReference type="EMBL" id="CAA6815759.1"/>
    </source>
</evidence>
<name>A0A6S6TGZ3_9BACT</name>
<dbReference type="AlphaFoldDB" id="A0A6S6TGZ3"/>
<protein>
    <submittedName>
        <fullName evidence="1">Uncharacterized protein</fullName>
    </submittedName>
</protein>
<dbReference type="PROSITE" id="PS51257">
    <property type="entry name" value="PROKAR_LIPOPROTEIN"/>
    <property type="match status" value="1"/>
</dbReference>
<gene>
    <name evidence="1" type="ORF">HELGO_WM16552</name>
</gene>
<proteinExistence type="predicted"/>